<proteinExistence type="predicted"/>
<dbReference type="Proteomes" id="UP001162164">
    <property type="component" value="Unassembled WGS sequence"/>
</dbReference>
<sequence>MYLLSTQDFADLKGSNTPNKVVDQSMDLTEFQERDS</sequence>
<feature type="region of interest" description="Disordered" evidence="1">
    <location>
        <begin position="13"/>
        <end position="36"/>
    </location>
</feature>
<evidence type="ECO:0000313" key="2">
    <source>
        <dbReference type="EMBL" id="KAJ8968884.1"/>
    </source>
</evidence>
<evidence type="ECO:0000313" key="3">
    <source>
        <dbReference type="Proteomes" id="UP001162164"/>
    </source>
</evidence>
<accession>A0ABQ9IY07</accession>
<name>A0ABQ9IY07_9CUCU</name>
<organism evidence="2 3">
    <name type="scientific">Molorchus minor</name>
    <dbReference type="NCBI Taxonomy" id="1323400"/>
    <lineage>
        <taxon>Eukaryota</taxon>
        <taxon>Metazoa</taxon>
        <taxon>Ecdysozoa</taxon>
        <taxon>Arthropoda</taxon>
        <taxon>Hexapoda</taxon>
        <taxon>Insecta</taxon>
        <taxon>Pterygota</taxon>
        <taxon>Neoptera</taxon>
        <taxon>Endopterygota</taxon>
        <taxon>Coleoptera</taxon>
        <taxon>Polyphaga</taxon>
        <taxon>Cucujiformia</taxon>
        <taxon>Chrysomeloidea</taxon>
        <taxon>Cerambycidae</taxon>
        <taxon>Lamiinae</taxon>
        <taxon>Monochamini</taxon>
        <taxon>Molorchus</taxon>
    </lineage>
</organism>
<feature type="non-terminal residue" evidence="2">
    <location>
        <position position="36"/>
    </location>
</feature>
<keyword evidence="3" id="KW-1185">Reference proteome</keyword>
<evidence type="ECO:0000256" key="1">
    <source>
        <dbReference type="SAM" id="MobiDB-lite"/>
    </source>
</evidence>
<protein>
    <submittedName>
        <fullName evidence="2">Uncharacterized protein</fullName>
    </submittedName>
</protein>
<dbReference type="EMBL" id="JAPWTJ010001911">
    <property type="protein sequence ID" value="KAJ8968884.1"/>
    <property type="molecule type" value="Genomic_DNA"/>
</dbReference>
<comment type="caution">
    <text evidence="2">The sequence shown here is derived from an EMBL/GenBank/DDBJ whole genome shotgun (WGS) entry which is preliminary data.</text>
</comment>
<reference evidence="2" key="1">
    <citation type="journal article" date="2023" name="Insect Mol. Biol.">
        <title>Genome sequencing provides insights into the evolution of gene families encoding plant cell wall-degrading enzymes in longhorned beetles.</title>
        <authorList>
            <person name="Shin N.R."/>
            <person name="Okamura Y."/>
            <person name="Kirsch R."/>
            <person name="Pauchet Y."/>
        </authorList>
    </citation>
    <scope>NUCLEOTIDE SEQUENCE</scope>
    <source>
        <strain evidence="2">MMC_N1</strain>
    </source>
</reference>
<gene>
    <name evidence="2" type="ORF">NQ317_015491</name>
</gene>